<feature type="binding site" evidence="6">
    <location>
        <position position="247"/>
    </location>
    <ligand>
        <name>chlorophyll a</name>
        <dbReference type="ChEBI" id="CHEBI:58416"/>
        <label>1</label>
    </ligand>
</feature>
<feature type="binding site" evidence="6">
    <location>
        <position position="90"/>
    </location>
    <ligand>
        <name>chlorophyll a</name>
        <dbReference type="ChEBI" id="CHEBI:58416"/>
        <label>1</label>
    </ligand>
</feature>
<dbReference type="InterPro" id="IPR001344">
    <property type="entry name" value="Chloro_AB-bd_pln"/>
</dbReference>
<name>A0A835XQ87_9CHLO</name>
<evidence type="ECO:0000256" key="2">
    <source>
        <dbReference type="ARBA" id="ARBA00022528"/>
    </source>
</evidence>
<keyword evidence="7" id="KW-0604">Photosystem II</keyword>
<dbReference type="GO" id="GO:0009765">
    <property type="term" value="P:photosynthesis, light harvesting"/>
    <property type="evidence" value="ECO:0007669"/>
    <property type="project" value="InterPro"/>
</dbReference>
<feature type="binding site" evidence="6">
    <location>
        <position position="215"/>
    </location>
    <ligand>
        <name>chlorophyll a</name>
        <dbReference type="ChEBI" id="CHEBI:58416"/>
        <label>1</label>
    </ligand>
</feature>
<evidence type="ECO:0000256" key="1">
    <source>
        <dbReference type="ARBA" id="ARBA00022494"/>
    </source>
</evidence>
<accession>A0A835XQ87</accession>
<dbReference type="GO" id="GO:0016168">
    <property type="term" value="F:chlorophyll binding"/>
    <property type="evidence" value="ECO:0007669"/>
    <property type="project" value="UniProtKB-KW"/>
</dbReference>
<dbReference type="Proteomes" id="UP000612055">
    <property type="component" value="Unassembled WGS sequence"/>
</dbReference>
<dbReference type="EMBL" id="JAEHOE010000094">
    <property type="protein sequence ID" value="KAG2487650.1"/>
    <property type="molecule type" value="Genomic_DNA"/>
</dbReference>
<gene>
    <name evidence="8" type="ORF">HYH03_013787</name>
</gene>
<dbReference type="SUPFAM" id="SSF103511">
    <property type="entry name" value="Chlorophyll a-b binding protein"/>
    <property type="match status" value="1"/>
</dbReference>
<evidence type="ECO:0000256" key="5">
    <source>
        <dbReference type="ARBA" id="ARBA00022991"/>
    </source>
</evidence>
<feature type="binding site" description="axial binding residue" evidence="6">
    <location>
        <position position="220"/>
    </location>
    <ligand>
        <name>chlorophyll a</name>
        <dbReference type="ChEBI" id="CHEBI:58416"/>
        <label>4</label>
    </ligand>
    <ligandPart>
        <name>Mg</name>
        <dbReference type="ChEBI" id="CHEBI:25107"/>
    </ligandPart>
</feature>
<dbReference type="AlphaFoldDB" id="A0A835XQ87"/>
<feature type="binding site" description="axial binding residue" evidence="6">
    <location>
        <position position="95"/>
    </location>
    <ligand>
        <name>chlorophyll b</name>
        <dbReference type="ChEBI" id="CHEBI:61721"/>
        <label>1</label>
    </ligand>
    <ligandPart>
        <name>Mg</name>
        <dbReference type="ChEBI" id="CHEBI:25107"/>
    </ligandPart>
</feature>
<keyword evidence="4 7" id="KW-0934">Plastid</keyword>
<keyword evidence="1 6" id="KW-0148">Chlorophyll</keyword>
<evidence type="ECO:0000256" key="3">
    <source>
        <dbReference type="ARBA" id="ARBA00022531"/>
    </source>
</evidence>
<evidence type="ECO:0000313" key="8">
    <source>
        <dbReference type="EMBL" id="KAG2487650.1"/>
    </source>
</evidence>
<protein>
    <recommendedName>
        <fullName evidence="7">Chlorophyll a-b binding protein, chloroplastic</fullName>
    </recommendedName>
</protein>
<evidence type="ECO:0000256" key="4">
    <source>
        <dbReference type="ARBA" id="ARBA00022640"/>
    </source>
</evidence>
<dbReference type="GO" id="GO:0009523">
    <property type="term" value="C:photosystem II"/>
    <property type="evidence" value="ECO:0007669"/>
    <property type="project" value="UniProtKB-KW"/>
</dbReference>
<feature type="binding site" evidence="6">
    <location>
        <position position="218"/>
    </location>
    <ligand>
        <name>chlorophyll a</name>
        <dbReference type="ChEBI" id="CHEBI:58416"/>
        <label>1</label>
    </ligand>
</feature>
<comment type="function">
    <text evidence="7">The light-harvesting complex (LHC) functions as a light receptor, it captures and delivers excitation energy to photosystems with which it is closely associated.</text>
</comment>
<keyword evidence="9" id="KW-1185">Reference proteome</keyword>
<proteinExistence type="inferred from homology"/>
<dbReference type="InterPro" id="IPR022796">
    <property type="entry name" value="Chloroa_b-bind"/>
</dbReference>
<dbReference type="PANTHER" id="PTHR21649">
    <property type="entry name" value="CHLOROPHYLL A/B BINDING PROTEIN"/>
    <property type="match status" value="1"/>
</dbReference>
<keyword evidence="7" id="KW-0603">Photosystem I</keyword>
<organism evidence="8 9">
    <name type="scientific">Edaphochlamys debaryana</name>
    <dbReference type="NCBI Taxonomy" id="47281"/>
    <lineage>
        <taxon>Eukaryota</taxon>
        <taxon>Viridiplantae</taxon>
        <taxon>Chlorophyta</taxon>
        <taxon>core chlorophytes</taxon>
        <taxon>Chlorophyceae</taxon>
        <taxon>CS clade</taxon>
        <taxon>Chlamydomonadales</taxon>
        <taxon>Chlamydomonadales incertae sedis</taxon>
        <taxon>Edaphochlamys</taxon>
    </lineage>
</organism>
<sequence length="267" mass="29406">MMLLQKQAAFSAKAARPAKANRSRLVCRAEEKSVAKVDRSKDYLFIGASNSSLSYLDGSKPGDFGFDPLGLLDPVNSGGFITPEWLRYSEVFHCRWAMLGAVGMIGPEILGAMGAIPPATNMPWFRTGVVPSGGTYEYWMDPYALFYVEIVLMNFAELRRLQDYKYPGSMGQQYFLGMEAAFKGSGDPAYPGGPWFNMLSLGKDEAEMKKLKTNEIRNGRLAMLAVWGYGSQATLTQVGPFQNLVDHLSDPVNNNILTNFSKAFGSS</sequence>
<reference evidence="8" key="1">
    <citation type="journal article" date="2020" name="bioRxiv">
        <title>Comparative genomics of Chlamydomonas.</title>
        <authorList>
            <person name="Craig R.J."/>
            <person name="Hasan A.R."/>
            <person name="Ness R.W."/>
            <person name="Keightley P.D."/>
        </authorList>
    </citation>
    <scope>NUCLEOTIDE SEQUENCE</scope>
    <source>
        <strain evidence="8">CCAP 11/70</strain>
    </source>
</reference>
<keyword evidence="3 7" id="KW-0602">Photosynthesis</keyword>
<comment type="similarity">
    <text evidence="7">Belongs to the light-harvesting chlorophyll a/b-binding (LHC) protein family.</text>
</comment>
<comment type="caution">
    <text evidence="8">The sequence shown here is derived from an EMBL/GenBank/DDBJ whole genome shotgun (WGS) entry which is preliminary data.</text>
</comment>
<evidence type="ECO:0000256" key="7">
    <source>
        <dbReference type="RuleBase" id="RU363080"/>
    </source>
</evidence>
<evidence type="ECO:0000313" key="9">
    <source>
        <dbReference type="Proteomes" id="UP000612055"/>
    </source>
</evidence>
<keyword evidence="2 7" id="KW-0150">Chloroplast</keyword>
<dbReference type="GO" id="GO:0009522">
    <property type="term" value="C:photosystem I"/>
    <property type="evidence" value="ECO:0007669"/>
    <property type="project" value="UniProtKB-KW"/>
</dbReference>
<dbReference type="GO" id="GO:0009535">
    <property type="term" value="C:chloroplast thylakoid membrane"/>
    <property type="evidence" value="ECO:0007669"/>
    <property type="project" value="UniProtKB-SubCell"/>
</dbReference>
<dbReference type="Pfam" id="PF00504">
    <property type="entry name" value="Chloroa_b-bind"/>
    <property type="match status" value="1"/>
</dbReference>
<dbReference type="OrthoDB" id="423598at2759"/>
<keyword evidence="5 7" id="KW-0157">Chromophore</keyword>
<dbReference type="Gene3D" id="1.10.3460.10">
    <property type="entry name" value="Chlorophyll a/b binding protein domain"/>
    <property type="match status" value="1"/>
</dbReference>
<feature type="binding site" evidence="6">
    <location>
        <position position="93"/>
    </location>
    <ligand>
        <name>chlorophyll a</name>
        <dbReference type="ChEBI" id="CHEBI:58416"/>
        <label>1</label>
    </ligand>
</feature>
<keyword evidence="7" id="KW-0793">Thylakoid</keyword>
<evidence type="ECO:0000256" key="6">
    <source>
        <dbReference type="PIRSR" id="PIRSR601344-1"/>
    </source>
</evidence>
<feature type="binding site" evidence="6">
    <location>
        <position position="232"/>
    </location>
    <ligand>
        <name>chlorophyll a</name>
        <dbReference type="ChEBI" id="CHEBI:58416"/>
        <label>1</label>
    </ligand>
</feature>
<comment type="subcellular location">
    <subcellularLocation>
        <location evidence="7">Plastid</location>
        <location evidence="7">Chloroplast thylakoid membrane</location>
    </subcellularLocation>
</comment>